<dbReference type="AlphaFoldDB" id="A0A8H4EJ21"/>
<dbReference type="InterPro" id="IPR036047">
    <property type="entry name" value="F-box-like_dom_sf"/>
</dbReference>
<name>A0A8H4EJ21_GIGMA</name>
<dbReference type="InterPro" id="IPR001810">
    <property type="entry name" value="F-box_dom"/>
</dbReference>
<dbReference type="SUPFAM" id="SSF81383">
    <property type="entry name" value="F-box domain"/>
    <property type="match status" value="1"/>
</dbReference>
<dbReference type="OrthoDB" id="2319264at2759"/>
<dbReference type="Pfam" id="PF12937">
    <property type="entry name" value="F-box-like"/>
    <property type="match status" value="1"/>
</dbReference>
<dbReference type="Gene3D" id="3.80.10.10">
    <property type="entry name" value="Ribonuclease Inhibitor"/>
    <property type="match status" value="1"/>
</dbReference>
<dbReference type="EMBL" id="WTPW01000616">
    <property type="protein sequence ID" value="KAF0494351.1"/>
    <property type="molecule type" value="Genomic_DNA"/>
</dbReference>
<protein>
    <recommendedName>
        <fullName evidence="1">F-box domain-containing protein</fullName>
    </recommendedName>
</protein>
<proteinExistence type="predicted"/>
<dbReference type="SUPFAM" id="SSF52047">
    <property type="entry name" value="RNI-like"/>
    <property type="match status" value="1"/>
</dbReference>
<evidence type="ECO:0000313" key="3">
    <source>
        <dbReference type="Proteomes" id="UP000439903"/>
    </source>
</evidence>
<dbReference type="InterPro" id="IPR032675">
    <property type="entry name" value="LRR_dom_sf"/>
</dbReference>
<accession>A0A8H4EJ21</accession>
<gene>
    <name evidence="2" type="ORF">F8M41_021260</name>
</gene>
<keyword evidence="3" id="KW-1185">Reference proteome</keyword>
<evidence type="ECO:0000313" key="2">
    <source>
        <dbReference type="EMBL" id="KAF0494351.1"/>
    </source>
</evidence>
<reference evidence="2 3" key="1">
    <citation type="journal article" date="2019" name="Environ. Microbiol.">
        <title>At the nexus of three kingdoms: the genome of the mycorrhizal fungus Gigaspora margarita provides insights into plant, endobacterial and fungal interactions.</title>
        <authorList>
            <person name="Venice F."/>
            <person name="Ghignone S."/>
            <person name="Salvioli di Fossalunga A."/>
            <person name="Amselem J."/>
            <person name="Novero M."/>
            <person name="Xianan X."/>
            <person name="Sedzielewska Toro K."/>
            <person name="Morin E."/>
            <person name="Lipzen A."/>
            <person name="Grigoriev I.V."/>
            <person name="Henrissat B."/>
            <person name="Martin F.M."/>
            <person name="Bonfante P."/>
        </authorList>
    </citation>
    <scope>NUCLEOTIDE SEQUENCE [LARGE SCALE GENOMIC DNA]</scope>
    <source>
        <strain evidence="2 3">BEG34</strain>
    </source>
</reference>
<organism evidence="2 3">
    <name type="scientific">Gigaspora margarita</name>
    <dbReference type="NCBI Taxonomy" id="4874"/>
    <lineage>
        <taxon>Eukaryota</taxon>
        <taxon>Fungi</taxon>
        <taxon>Fungi incertae sedis</taxon>
        <taxon>Mucoromycota</taxon>
        <taxon>Glomeromycotina</taxon>
        <taxon>Glomeromycetes</taxon>
        <taxon>Diversisporales</taxon>
        <taxon>Gigasporaceae</taxon>
        <taxon>Gigaspora</taxon>
    </lineage>
</organism>
<sequence>MPSKIFKGDMPELLEHILNHLNNEIDSLYSCALVSQHWCKISIPILWQNPFSVDKSPLFISQYFSSLDENEKLVESEATLHKFYINFVDHEIDPEIFYSLRRNEQFFSRLQDLSLGEISQYNIEGVTALLDILAKYTTTICSLKFEVICYHDKPELLHAFIHVIKSQKQLKQFGLFGGPTTTLETHDIISALKSQKLSLQELTFESCIFAAELETLIDCENLEILRIRCCDYANILVANLNTLEIRCLSIDTSNMVQSLQMSGSLLQQLSFELMDGEVWKELLILETLKSFCPNITYLELRIDGLSTQLLELIGNLQNLQFLTLVVYNIPEADPEIRVMHFAKILPSTLQYLDLGHFWLNTYIETLLNNCNAPLKNLRKS</sequence>
<evidence type="ECO:0000259" key="1">
    <source>
        <dbReference type="Pfam" id="PF12937"/>
    </source>
</evidence>
<dbReference type="Proteomes" id="UP000439903">
    <property type="component" value="Unassembled WGS sequence"/>
</dbReference>
<comment type="caution">
    <text evidence="2">The sequence shown here is derived from an EMBL/GenBank/DDBJ whole genome shotgun (WGS) entry which is preliminary data.</text>
</comment>
<feature type="domain" description="F-box" evidence="1">
    <location>
        <begin position="11"/>
        <end position="51"/>
    </location>
</feature>